<accession>A0A151XDN6</accession>
<feature type="non-terminal residue" evidence="4">
    <location>
        <position position="1"/>
    </location>
</feature>
<gene>
    <name evidence="4" type="ORF">ALC60_02582</name>
</gene>
<name>A0A151XDN6_9HYME</name>
<dbReference type="InterPro" id="IPR013762">
    <property type="entry name" value="Integrase-like_cat_sf"/>
</dbReference>
<evidence type="ECO:0000313" key="5">
    <source>
        <dbReference type="Proteomes" id="UP000075809"/>
    </source>
</evidence>
<keyword evidence="1" id="KW-0238">DNA-binding</keyword>
<dbReference type="Proteomes" id="UP000075809">
    <property type="component" value="Unassembled WGS sequence"/>
</dbReference>
<dbReference type="CDD" id="cd00397">
    <property type="entry name" value="DNA_BRE_C"/>
    <property type="match status" value="1"/>
</dbReference>
<keyword evidence="2" id="KW-0233">DNA recombination</keyword>
<evidence type="ECO:0000313" key="4">
    <source>
        <dbReference type="EMBL" id="KYQ58430.1"/>
    </source>
</evidence>
<proteinExistence type="predicted"/>
<sequence length="308" mass="34445">RLVPQTAIPALLASLLESTIKQYSYPLRAWWNFCQRQGVPPFSPSATQTLEFLAQELLNISSYSSLNIMRSAISLISCNEIGNHPIVRRFCKGVAALKPPHPRYDYVWDPAPVLAKLASLYRYEGVPLKSITKKLVLLLALGTGHRAQTLSSLRLSQISISEKLTIRVPDRLKTSASSRFQPFCFSRFENHENLCIVLLMEHYISMTKELRPSSCDSLFVSLSKPIKTVTAQTISRWIKQGLQDCGINVTKFSAHSTRHASTSRAAERGVTSELIKRAAGSTGESRVFSNFYKRPIINLDFSNAVLLS</sequence>
<dbReference type="GO" id="GO:0006310">
    <property type="term" value="P:DNA recombination"/>
    <property type="evidence" value="ECO:0007669"/>
    <property type="project" value="UniProtKB-KW"/>
</dbReference>
<dbReference type="InterPro" id="IPR010998">
    <property type="entry name" value="Integrase_recombinase_N"/>
</dbReference>
<evidence type="ECO:0000259" key="3">
    <source>
        <dbReference type="PROSITE" id="PS51898"/>
    </source>
</evidence>
<organism evidence="4 5">
    <name type="scientific">Mycetomoellerius zeteki</name>
    <dbReference type="NCBI Taxonomy" id="64791"/>
    <lineage>
        <taxon>Eukaryota</taxon>
        <taxon>Metazoa</taxon>
        <taxon>Ecdysozoa</taxon>
        <taxon>Arthropoda</taxon>
        <taxon>Hexapoda</taxon>
        <taxon>Insecta</taxon>
        <taxon>Pterygota</taxon>
        <taxon>Neoptera</taxon>
        <taxon>Endopterygota</taxon>
        <taxon>Hymenoptera</taxon>
        <taxon>Apocrita</taxon>
        <taxon>Aculeata</taxon>
        <taxon>Formicoidea</taxon>
        <taxon>Formicidae</taxon>
        <taxon>Myrmicinae</taxon>
        <taxon>Mycetomoellerius</taxon>
    </lineage>
</organism>
<evidence type="ECO:0000256" key="1">
    <source>
        <dbReference type="ARBA" id="ARBA00023125"/>
    </source>
</evidence>
<dbReference type="GO" id="GO:0015074">
    <property type="term" value="P:DNA integration"/>
    <property type="evidence" value="ECO:0007669"/>
    <property type="project" value="InterPro"/>
</dbReference>
<feature type="domain" description="Tyr recombinase" evidence="3">
    <location>
        <begin position="103"/>
        <end position="306"/>
    </location>
</feature>
<reference evidence="4 5" key="1">
    <citation type="submission" date="2015-09" db="EMBL/GenBank/DDBJ databases">
        <title>Trachymyrmex zeteki WGS genome.</title>
        <authorList>
            <person name="Nygaard S."/>
            <person name="Hu H."/>
            <person name="Boomsma J."/>
            <person name="Zhang G."/>
        </authorList>
    </citation>
    <scope>NUCLEOTIDE SEQUENCE [LARGE SCALE GENOMIC DNA]</scope>
    <source>
        <strain evidence="4">Tzet28-1</strain>
        <tissue evidence="4">Whole body</tissue>
    </source>
</reference>
<dbReference type="Pfam" id="PF00589">
    <property type="entry name" value="Phage_integrase"/>
    <property type="match status" value="1"/>
</dbReference>
<dbReference type="AlphaFoldDB" id="A0A151XDN6"/>
<keyword evidence="5" id="KW-1185">Reference proteome</keyword>
<dbReference type="PANTHER" id="PTHR35617">
    <property type="entry name" value="PHAGE_INTEGRASE DOMAIN-CONTAINING PROTEIN"/>
    <property type="match status" value="1"/>
</dbReference>
<dbReference type="InterPro" id="IPR011010">
    <property type="entry name" value="DNA_brk_join_enz"/>
</dbReference>
<dbReference type="PANTHER" id="PTHR35617:SF3">
    <property type="entry name" value="CORE-BINDING (CB) DOMAIN-CONTAINING PROTEIN"/>
    <property type="match status" value="1"/>
</dbReference>
<dbReference type="Gene3D" id="1.10.443.10">
    <property type="entry name" value="Intergrase catalytic core"/>
    <property type="match status" value="1"/>
</dbReference>
<dbReference type="STRING" id="64791.A0A151XDN6"/>
<dbReference type="SUPFAM" id="SSF56349">
    <property type="entry name" value="DNA breaking-rejoining enzymes"/>
    <property type="match status" value="1"/>
</dbReference>
<protein>
    <recommendedName>
        <fullName evidence="3">Tyr recombinase domain-containing protein</fullName>
    </recommendedName>
</protein>
<dbReference type="PROSITE" id="PS51898">
    <property type="entry name" value="TYR_RECOMBINASE"/>
    <property type="match status" value="1"/>
</dbReference>
<dbReference type="Gene3D" id="1.10.150.130">
    <property type="match status" value="1"/>
</dbReference>
<evidence type="ECO:0000256" key="2">
    <source>
        <dbReference type="ARBA" id="ARBA00023172"/>
    </source>
</evidence>
<dbReference type="InterPro" id="IPR002104">
    <property type="entry name" value="Integrase_catalytic"/>
</dbReference>
<dbReference type="EMBL" id="KQ982286">
    <property type="protein sequence ID" value="KYQ58430.1"/>
    <property type="molecule type" value="Genomic_DNA"/>
</dbReference>
<dbReference type="GO" id="GO:0003677">
    <property type="term" value="F:DNA binding"/>
    <property type="evidence" value="ECO:0007669"/>
    <property type="project" value="UniProtKB-KW"/>
</dbReference>